<feature type="transmembrane region" description="Helical" evidence="9">
    <location>
        <begin position="855"/>
        <end position="883"/>
    </location>
</feature>
<dbReference type="GO" id="GO:0120029">
    <property type="term" value="P:proton export across plasma membrane"/>
    <property type="evidence" value="ECO:0007669"/>
    <property type="project" value="InterPro"/>
</dbReference>
<feature type="domain" description="Zinc finger PHD-type" evidence="10">
    <location>
        <begin position="92"/>
        <end position="153"/>
    </location>
</feature>
<dbReference type="PROSITE" id="PS01359">
    <property type="entry name" value="ZF_PHD_1"/>
    <property type="match status" value="1"/>
</dbReference>
<feature type="compositionally biased region" description="Polar residues" evidence="8">
    <location>
        <begin position="1074"/>
        <end position="1090"/>
    </location>
</feature>
<dbReference type="OrthoDB" id="2190219at2759"/>
<gene>
    <name evidence="11" type="ORF">CTheo_1438</name>
</gene>
<feature type="transmembrane region" description="Helical" evidence="9">
    <location>
        <begin position="576"/>
        <end position="593"/>
    </location>
</feature>
<evidence type="ECO:0000256" key="9">
    <source>
        <dbReference type="SAM" id="Phobius"/>
    </source>
</evidence>
<dbReference type="InterPro" id="IPR004712">
    <property type="entry name" value="Na+/H+_antiporter_fungi"/>
</dbReference>
<feature type="transmembrane region" description="Helical" evidence="9">
    <location>
        <begin position="1009"/>
        <end position="1031"/>
    </location>
</feature>
<feature type="transmembrane region" description="Helical" evidence="9">
    <location>
        <begin position="767"/>
        <end position="791"/>
    </location>
</feature>
<dbReference type="Proteomes" id="UP000383932">
    <property type="component" value="Unassembled WGS sequence"/>
</dbReference>
<proteinExistence type="predicted"/>
<dbReference type="InterPro" id="IPR019786">
    <property type="entry name" value="Zinc_finger_PHD-type_CS"/>
</dbReference>
<dbReference type="AlphaFoldDB" id="A0A5N5QTT5"/>
<keyword evidence="12" id="KW-1185">Reference proteome</keyword>
<evidence type="ECO:0000256" key="6">
    <source>
        <dbReference type="ARBA" id="ARBA00022989"/>
    </source>
</evidence>
<evidence type="ECO:0000313" key="12">
    <source>
        <dbReference type="Proteomes" id="UP000383932"/>
    </source>
</evidence>
<feature type="transmembrane region" description="Helical" evidence="9">
    <location>
        <begin position="605"/>
        <end position="628"/>
    </location>
</feature>
<feature type="transmembrane region" description="Helical" evidence="9">
    <location>
        <begin position="656"/>
        <end position="676"/>
    </location>
</feature>
<dbReference type="Gene3D" id="3.30.40.10">
    <property type="entry name" value="Zinc/RING finger domain, C3HC4 (zinc finger)"/>
    <property type="match status" value="1"/>
</dbReference>
<feature type="transmembrane region" description="Helical" evidence="9">
    <location>
        <begin position="688"/>
        <end position="711"/>
    </location>
</feature>
<dbReference type="InterPro" id="IPR013083">
    <property type="entry name" value="Znf_RING/FYVE/PHD"/>
</dbReference>
<feature type="region of interest" description="Disordered" evidence="8">
    <location>
        <begin position="1072"/>
        <end position="1128"/>
    </location>
</feature>
<evidence type="ECO:0000256" key="5">
    <source>
        <dbReference type="ARBA" id="ARBA00022833"/>
    </source>
</evidence>
<dbReference type="GO" id="GO:0036376">
    <property type="term" value="P:sodium ion export across plasma membrane"/>
    <property type="evidence" value="ECO:0007669"/>
    <property type="project" value="InterPro"/>
</dbReference>
<keyword evidence="5" id="KW-0862">Zinc</keyword>
<keyword evidence="6 9" id="KW-1133">Transmembrane helix</keyword>
<dbReference type="EMBL" id="SSOP01000012">
    <property type="protein sequence ID" value="KAB5595150.1"/>
    <property type="molecule type" value="Genomic_DNA"/>
</dbReference>
<evidence type="ECO:0000256" key="1">
    <source>
        <dbReference type="ARBA" id="ARBA00004141"/>
    </source>
</evidence>
<feature type="compositionally biased region" description="Basic and acidic residues" evidence="8">
    <location>
        <begin position="312"/>
        <end position="321"/>
    </location>
</feature>
<reference evidence="11 12" key="1">
    <citation type="journal article" date="2019" name="Fungal Biol. Biotechnol.">
        <title>Draft genome sequence of fastidious pathogen Ceratobasidium theobromae, which causes vascular-streak dieback in Theobroma cacao.</title>
        <authorList>
            <person name="Ali S.S."/>
            <person name="Asman A."/>
            <person name="Shao J."/>
            <person name="Firmansyah A.P."/>
            <person name="Susilo A.W."/>
            <person name="Rosmana A."/>
            <person name="McMahon P."/>
            <person name="Junaid M."/>
            <person name="Guest D."/>
            <person name="Kheng T.Y."/>
            <person name="Meinhardt L.W."/>
            <person name="Bailey B.A."/>
        </authorList>
    </citation>
    <scope>NUCLEOTIDE SEQUENCE [LARGE SCALE GENOMIC DNA]</scope>
    <source>
        <strain evidence="11 12">CT2</strain>
    </source>
</reference>
<comment type="subcellular location">
    <subcellularLocation>
        <location evidence="1">Membrane</location>
        <topology evidence="1">Multi-pass membrane protein</topology>
    </subcellularLocation>
</comment>
<evidence type="ECO:0000259" key="10">
    <source>
        <dbReference type="SMART" id="SM00249"/>
    </source>
</evidence>
<dbReference type="PANTHER" id="PTHR31382:SF1">
    <property type="entry name" value="SODIUM ION_PROTON EXCHANGER (EUROFUNG)"/>
    <property type="match status" value="1"/>
</dbReference>
<dbReference type="GO" id="GO:0008270">
    <property type="term" value="F:zinc ion binding"/>
    <property type="evidence" value="ECO:0007669"/>
    <property type="project" value="UniProtKB-KW"/>
</dbReference>
<dbReference type="GO" id="GO:0015385">
    <property type="term" value="F:sodium:proton antiporter activity"/>
    <property type="evidence" value="ECO:0007669"/>
    <property type="project" value="InterPro"/>
</dbReference>
<evidence type="ECO:0000256" key="3">
    <source>
        <dbReference type="ARBA" id="ARBA00022723"/>
    </source>
</evidence>
<evidence type="ECO:0000313" key="11">
    <source>
        <dbReference type="EMBL" id="KAB5595150.1"/>
    </source>
</evidence>
<keyword evidence="2 9" id="KW-0812">Transmembrane</keyword>
<feature type="region of interest" description="Disordered" evidence="8">
    <location>
        <begin position="233"/>
        <end position="376"/>
    </location>
</feature>
<dbReference type="GO" id="GO:0005886">
    <property type="term" value="C:plasma membrane"/>
    <property type="evidence" value="ECO:0007669"/>
    <property type="project" value="InterPro"/>
</dbReference>
<feature type="compositionally biased region" description="Low complexity" evidence="8">
    <location>
        <begin position="11"/>
        <end position="28"/>
    </location>
</feature>
<feature type="compositionally biased region" description="Pro residues" evidence="8">
    <location>
        <begin position="289"/>
        <end position="299"/>
    </location>
</feature>
<dbReference type="PANTHER" id="PTHR31382">
    <property type="entry name" value="NA(+)/H(+) ANTIPORTER"/>
    <property type="match status" value="1"/>
</dbReference>
<feature type="region of interest" description="Disordered" evidence="8">
    <location>
        <begin position="180"/>
        <end position="217"/>
    </location>
</feature>
<dbReference type="Pfam" id="PF20826">
    <property type="entry name" value="PHD_5"/>
    <property type="match status" value="1"/>
</dbReference>
<feature type="transmembrane region" description="Helical" evidence="9">
    <location>
        <begin position="929"/>
        <end position="949"/>
    </location>
</feature>
<organism evidence="11 12">
    <name type="scientific">Ceratobasidium theobromae</name>
    <dbReference type="NCBI Taxonomy" id="1582974"/>
    <lineage>
        <taxon>Eukaryota</taxon>
        <taxon>Fungi</taxon>
        <taxon>Dikarya</taxon>
        <taxon>Basidiomycota</taxon>
        <taxon>Agaricomycotina</taxon>
        <taxon>Agaricomycetes</taxon>
        <taxon>Cantharellales</taxon>
        <taxon>Ceratobasidiaceae</taxon>
        <taxon>Ceratobasidium</taxon>
    </lineage>
</organism>
<dbReference type="InterPro" id="IPR006153">
    <property type="entry name" value="Cation/H_exchanger_TM"/>
</dbReference>
<protein>
    <submittedName>
        <fullName evidence="11">Na(+)/H(+) antiporter</fullName>
    </submittedName>
</protein>
<dbReference type="InterPro" id="IPR011011">
    <property type="entry name" value="Znf_FYVE_PHD"/>
</dbReference>
<keyword evidence="4" id="KW-0863">Zinc-finger</keyword>
<feature type="transmembrane region" description="Helical" evidence="9">
    <location>
        <begin position="970"/>
        <end position="989"/>
    </location>
</feature>
<name>A0A5N5QTT5_9AGAM</name>
<dbReference type="SUPFAM" id="SSF57903">
    <property type="entry name" value="FYVE/PHD zinc finger"/>
    <property type="match status" value="1"/>
</dbReference>
<feature type="compositionally biased region" description="Low complexity" evidence="8">
    <location>
        <begin position="351"/>
        <end position="376"/>
    </location>
</feature>
<comment type="caution">
    <text evidence="11">The sequence shown here is derived from an EMBL/GenBank/DDBJ whole genome shotgun (WGS) entry which is preliminary data.</text>
</comment>
<dbReference type="Pfam" id="PF00999">
    <property type="entry name" value="Na_H_Exchanger"/>
    <property type="match status" value="1"/>
</dbReference>
<feature type="compositionally biased region" description="Basic and acidic residues" evidence="8">
    <location>
        <begin position="47"/>
        <end position="69"/>
    </location>
</feature>
<accession>A0A5N5QTT5</accession>
<feature type="region of interest" description="Disordered" evidence="8">
    <location>
        <begin position="1"/>
        <end position="69"/>
    </location>
</feature>
<evidence type="ECO:0000256" key="7">
    <source>
        <dbReference type="ARBA" id="ARBA00023136"/>
    </source>
</evidence>
<keyword evidence="7 9" id="KW-0472">Membrane</keyword>
<dbReference type="SMART" id="SM00249">
    <property type="entry name" value="PHD"/>
    <property type="match status" value="1"/>
</dbReference>
<feature type="compositionally biased region" description="Polar residues" evidence="8">
    <location>
        <begin position="192"/>
        <end position="202"/>
    </location>
</feature>
<evidence type="ECO:0000256" key="8">
    <source>
        <dbReference type="SAM" id="MobiDB-lite"/>
    </source>
</evidence>
<sequence>MTARERRASRARPPLSASASTKSSGSPIPSAPPMANRRRQDEDDTADDKPRNKRIPKDKEPHKGKSKLVEEIASFPPPYTAHDDDEEGSVTRCVCGSGKHIIDAIISLTIPDEEDMGNFMIQCEQCSVWQHGVCMGVANVDESPEHYYCEQCKPENHTSLLKYVHVSSDLKKGRHAKMLPPVSPVVVPHNGLPNQAPRSISPGQAKPPKSPKRRNTMNSRDAAYDEAQVLQLPIPPEPEPEPEAPANPKRKRKRTGDVDEEDTLKRKRATMSPMSTTSDRPAAAVAETPAPPPPPPKLDPPAGGRVAKRRKDKEADMDGKPKHPNQYTYRGSKVPPASRRPAANDSAPYGTGSTRRTAAAAAAAERAPSPSPLPTTWSLPDHLSHLADLLPTPLPRGVSVRTGPGSELQIEKNAKIRWPGKRTTIGDMRKRVRGMLEWVGRAQAEAIDRAKRVEELERARRENEAARRELDVESVPRTISLSDSSAISSVPATGSMAPVKLPDVAVPPPPAVSTLQLLESLTRDLLGFQERFSDGGRLTSTLSSAFFSELNNTSQWKEHFFMANIELNTSDLNICLATLSLYICVYGLVSYVVKHRLYLSEPLIALLFGIIVGPAVSALLFVVSPVLINHAQVLGWVDPNLWKPEEDMQMGHKDSLTLALTRITIGIQVFFAGVALPKKYLKTEFQSLVMLLLPIMAIAWLVCGFLIFKLIPNLTFMEALLISACITPTDPVLANSITKGRYAEQSVSPAILSPSLEQTMGLDTHSYSYVGVFTLGGFGRLTSLLALFAFLARSSEEFHAPNRQLSGIIARWIYETWLYQIAFSIILGLLIGWVARKSLRWCEQRGMLDEDNFVAYGTGLSFFCVGFLGIIGSDDLLCSFIAGNSFSWDDRQRIAAEDAGFQDIIDMLLNAAIFMYIGAIIPWSSYNDIATGITPWRIVVLAVCVMVFRRLPWVVTIHKLIPAISSMREAIFTGWFGPIGVSAVFYVQVALEYLPKDGREQVRSTVLPVVYFMVFTSILVHGITVPMTKAFMRGVTLTRTLTQPGETAKRNLETSVSVADIRRVGVPVPLATYHSKTGGRTPTSATHTPLPNNPEFGTGLAASTRQGLDEEHAAGIQPSLPPEGRVVA</sequence>
<evidence type="ECO:0000256" key="4">
    <source>
        <dbReference type="ARBA" id="ARBA00022771"/>
    </source>
</evidence>
<evidence type="ECO:0000256" key="2">
    <source>
        <dbReference type="ARBA" id="ARBA00022692"/>
    </source>
</evidence>
<dbReference type="InterPro" id="IPR001965">
    <property type="entry name" value="Znf_PHD"/>
</dbReference>
<feature type="transmembrane region" description="Helical" evidence="9">
    <location>
        <begin position="812"/>
        <end position="835"/>
    </location>
</feature>
<keyword evidence="3" id="KW-0479">Metal-binding</keyword>
<feature type="transmembrane region" description="Helical" evidence="9">
    <location>
        <begin position="904"/>
        <end position="923"/>
    </location>
</feature>
<dbReference type="GO" id="GO:0042391">
    <property type="term" value="P:regulation of membrane potential"/>
    <property type="evidence" value="ECO:0007669"/>
    <property type="project" value="InterPro"/>
</dbReference>